<dbReference type="CDD" id="cd07012">
    <property type="entry name" value="PBP2_Bug_TTT"/>
    <property type="match status" value="1"/>
</dbReference>
<name>A0A936ZIW8_9HYPH</name>
<dbReference type="AlphaFoldDB" id="A0A936ZIW8"/>
<dbReference type="InterPro" id="IPR005064">
    <property type="entry name" value="BUG"/>
</dbReference>
<dbReference type="SUPFAM" id="SSF53850">
    <property type="entry name" value="Periplasmic binding protein-like II"/>
    <property type="match status" value="1"/>
</dbReference>
<dbReference type="Gene3D" id="3.40.190.150">
    <property type="entry name" value="Bordetella uptake gene, domain 1"/>
    <property type="match status" value="1"/>
</dbReference>
<comment type="caution">
    <text evidence="3">The sequence shown here is derived from an EMBL/GenBank/DDBJ whole genome shotgun (WGS) entry which is preliminary data.</text>
</comment>
<dbReference type="Gene3D" id="3.40.190.10">
    <property type="entry name" value="Periplasmic binding protein-like II"/>
    <property type="match status" value="1"/>
</dbReference>
<feature type="signal peptide" evidence="2">
    <location>
        <begin position="1"/>
        <end position="25"/>
    </location>
</feature>
<dbReference type="Pfam" id="PF03401">
    <property type="entry name" value="TctC"/>
    <property type="match status" value="1"/>
</dbReference>
<evidence type="ECO:0000256" key="1">
    <source>
        <dbReference type="ARBA" id="ARBA00006987"/>
    </source>
</evidence>
<gene>
    <name evidence="3" type="ORF">JKG68_16240</name>
</gene>
<evidence type="ECO:0000256" key="2">
    <source>
        <dbReference type="SAM" id="SignalP"/>
    </source>
</evidence>
<keyword evidence="4" id="KW-1185">Reference proteome</keyword>
<evidence type="ECO:0000313" key="4">
    <source>
        <dbReference type="Proteomes" id="UP000605848"/>
    </source>
</evidence>
<dbReference type="EMBL" id="JAEQMY010000023">
    <property type="protein sequence ID" value="MBL0405519.1"/>
    <property type="molecule type" value="Genomic_DNA"/>
</dbReference>
<accession>A0A936ZIW8</accession>
<reference evidence="3" key="1">
    <citation type="submission" date="2021-01" db="EMBL/GenBank/DDBJ databases">
        <title>Microvirga sp.</title>
        <authorList>
            <person name="Kim M.K."/>
        </authorList>
    </citation>
    <scope>NUCLEOTIDE SEQUENCE</scope>
    <source>
        <strain evidence="3">5420S-16</strain>
    </source>
</reference>
<keyword evidence="2" id="KW-0732">Signal</keyword>
<dbReference type="PIRSF" id="PIRSF017082">
    <property type="entry name" value="YflP"/>
    <property type="match status" value="1"/>
</dbReference>
<dbReference type="InterPro" id="IPR042100">
    <property type="entry name" value="Bug_dom1"/>
</dbReference>
<feature type="chain" id="PRO_5037964605" evidence="2">
    <location>
        <begin position="26"/>
        <end position="324"/>
    </location>
</feature>
<dbReference type="PANTHER" id="PTHR42928:SF5">
    <property type="entry name" value="BLR1237 PROTEIN"/>
    <property type="match status" value="1"/>
</dbReference>
<proteinExistence type="inferred from homology"/>
<evidence type="ECO:0000313" key="3">
    <source>
        <dbReference type="EMBL" id="MBL0405519.1"/>
    </source>
</evidence>
<comment type="similarity">
    <text evidence="1">Belongs to the UPF0065 (bug) family.</text>
</comment>
<protein>
    <submittedName>
        <fullName evidence="3">Tripartite tricarboxylate transporter substrate binding protein</fullName>
    </submittedName>
</protein>
<organism evidence="3 4">
    <name type="scientific">Microvirga aerilata</name>
    <dbReference type="NCBI Taxonomy" id="670292"/>
    <lineage>
        <taxon>Bacteria</taxon>
        <taxon>Pseudomonadati</taxon>
        <taxon>Pseudomonadota</taxon>
        <taxon>Alphaproteobacteria</taxon>
        <taxon>Hyphomicrobiales</taxon>
        <taxon>Methylobacteriaceae</taxon>
        <taxon>Microvirga</taxon>
    </lineage>
</organism>
<sequence length="324" mass="33623">MLAKRLRLVLAGCAMALTAVTSAAAAWPERPVTVVVPFAAGGGTDATARILASLLQRELGQPFNVVNRPGGNGLVGHTAVAQAEPNGYTIGIATTELGSYKPMGLADLTPTASYTPIALYNFDPAAVHVPAESKFKDLPSLLQALKSGERVRISTGGPLGGSWHSAFSLLLLKQGINPATVAFVPSNGAAPGLQEMISGGVDATASSLPEAKPLVDAGKVRSLAVVGLQRLTTFPNVPTTKEAVGTEVTGGAWRAIMAPKGTPNDVRDRLVGAVEKIVATEEFKKFMNDRGFGISWAKGRDLDTFLAENEKSLGDTLKAVGLAK</sequence>
<dbReference type="PANTHER" id="PTHR42928">
    <property type="entry name" value="TRICARBOXYLATE-BINDING PROTEIN"/>
    <property type="match status" value="1"/>
</dbReference>
<dbReference type="Proteomes" id="UP000605848">
    <property type="component" value="Unassembled WGS sequence"/>
</dbReference>